<proteinExistence type="predicted"/>
<name>A0ABP0M3D5_9DINO</name>
<dbReference type="EMBL" id="CAXAMN010015335">
    <property type="protein sequence ID" value="CAK9045561.1"/>
    <property type="molecule type" value="Genomic_DNA"/>
</dbReference>
<comment type="caution">
    <text evidence="2">The sequence shown here is derived from an EMBL/GenBank/DDBJ whole genome shotgun (WGS) entry which is preliminary data.</text>
</comment>
<protein>
    <submittedName>
        <fullName evidence="2">Uncharacterized protein</fullName>
    </submittedName>
</protein>
<dbReference type="Proteomes" id="UP001642484">
    <property type="component" value="Unassembled WGS sequence"/>
</dbReference>
<sequence length="155" mass="17262">MAPIWEVVGGVDKGGILVRAGRELSSPEESSRLSTGALIRQEELQGERLRYTRLQGTGPLTGWAAWRSNRTDKVRKDSIHGLAPNRMGSDVHANMGSKQRENTPTEVQDIPKPLDPAHLMKHGPVFGLLRCRAKPLDAPPRKTREAHVFLDNRMQ</sequence>
<evidence type="ECO:0000256" key="1">
    <source>
        <dbReference type="SAM" id="MobiDB-lite"/>
    </source>
</evidence>
<accession>A0ABP0M3D5</accession>
<evidence type="ECO:0000313" key="2">
    <source>
        <dbReference type="EMBL" id="CAK9045561.1"/>
    </source>
</evidence>
<feature type="region of interest" description="Disordered" evidence="1">
    <location>
        <begin position="78"/>
        <end position="107"/>
    </location>
</feature>
<evidence type="ECO:0000313" key="3">
    <source>
        <dbReference type="Proteomes" id="UP001642484"/>
    </source>
</evidence>
<reference evidence="2 3" key="1">
    <citation type="submission" date="2024-02" db="EMBL/GenBank/DDBJ databases">
        <authorList>
            <person name="Chen Y."/>
            <person name="Shah S."/>
            <person name="Dougan E. K."/>
            <person name="Thang M."/>
            <person name="Chan C."/>
        </authorList>
    </citation>
    <scope>NUCLEOTIDE SEQUENCE [LARGE SCALE GENOMIC DNA]</scope>
</reference>
<organism evidence="2 3">
    <name type="scientific">Durusdinium trenchii</name>
    <dbReference type="NCBI Taxonomy" id="1381693"/>
    <lineage>
        <taxon>Eukaryota</taxon>
        <taxon>Sar</taxon>
        <taxon>Alveolata</taxon>
        <taxon>Dinophyceae</taxon>
        <taxon>Suessiales</taxon>
        <taxon>Symbiodiniaceae</taxon>
        <taxon>Durusdinium</taxon>
    </lineage>
</organism>
<keyword evidence="3" id="KW-1185">Reference proteome</keyword>
<gene>
    <name evidence="2" type="ORF">CCMP2556_LOCUS23785</name>
</gene>